<dbReference type="SMART" id="SM01236">
    <property type="entry name" value="Haem_oxygenase_2"/>
    <property type="match status" value="1"/>
</dbReference>
<dbReference type="EMBL" id="RFFH01000010">
    <property type="protein sequence ID" value="RMI30435.1"/>
    <property type="molecule type" value="Genomic_DNA"/>
</dbReference>
<proteinExistence type="predicted"/>
<sequence length="339" mass="37725">MTAAPAARALPEPRGELSAAVVDALSGNRVRRLPRPVDADPFGDDLHLALYTAYEPHYLGFTGVHPDREWDLRLLRLRARLERCFIEALRDAAGTGRDLDTELDQLLAAPSVASGVSGFLRQEGRWWQVREYFAHRSIYHHKEADPYLWVVPRLRGQAKAALVAVEFDEFGGGRGDRVHARLFADLLDGASLDSSYLAYLDLVPAPMLAIVNMMSLFALHGRWRGALVGHFAAVEISSPPAAQRMVDALRAWDADPACVRFYAEHVVADAVHEQVLRRDVIGDLLRQEPGIGDELAFGIRATEFLEEQFERHLLRAWEAGRTSLRPPGLSRADAPGSRE</sequence>
<gene>
    <name evidence="1" type="ORF">EBN03_22365</name>
</gene>
<evidence type="ECO:0000313" key="2">
    <source>
        <dbReference type="Proteomes" id="UP000279275"/>
    </source>
</evidence>
<dbReference type="InterPro" id="IPR016084">
    <property type="entry name" value="Haem_Oase-like_multi-hlx"/>
</dbReference>
<evidence type="ECO:0000313" key="1">
    <source>
        <dbReference type="EMBL" id="RMI30435.1"/>
    </source>
</evidence>
<keyword evidence="2" id="KW-1185">Reference proteome</keyword>
<protein>
    <submittedName>
        <fullName evidence="1">Iron-containing redox enzyme family protein</fullName>
    </submittedName>
</protein>
<name>A0A3M2L3J6_9NOCA</name>
<comment type="caution">
    <text evidence="1">The sequence shown here is derived from an EMBL/GenBank/DDBJ whole genome shotgun (WGS) entry which is preliminary data.</text>
</comment>
<dbReference type="OrthoDB" id="252872at2"/>
<dbReference type="Proteomes" id="UP000279275">
    <property type="component" value="Unassembled WGS sequence"/>
</dbReference>
<dbReference type="Gene3D" id="1.20.910.10">
    <property type="entry name" value="Heme oxygenase-like"/>
    <property type="match status" value="1"/>
</dbReference>
<reference evidence="1 2" key="1">
    <citation type="submission" date="2018-10" db="EMBL/GenBank/DDBJ databases">
        <title>Isolation from cow dung.</title>
        <authorList>
            <person name="Ling L."/>
        </authorList>
    </citation>
    <scope>NUCLEOTIDE SEQUENCE [LARGE SCALE GENOMIC DNA]</scope>
    <source>
        <strain evidence="1 2">NEAU-LL90</strain>
    </source>
</reference>
<dbReference type="Pfam" id="PF14518">
    <property type="entry name" value="Haem_oxygenas_2"/>
    <property type="match status" value="1"/>
</dbReference>
<organism evidence="1 2">
    <name type="scientific">Nocardia stercoris</name>
    <dbReference type="NCBI Taxonomy" id="2483361"/>
    <lineage>
        <taxon>Bacteria</taxon>
        <taxon>Bacillati</taxon>
        <taxon>Actinomycetota</taxon>
        <taxon>Actinomycetes</taxon>
        <taxon>Mycobacteriales</taxon>
        <taxon>Nocardiaceae</taxon>
        <taxon>Nocardia</taxon>
    </lineage>
</organism>
<accession>A0A3M2L3J6</accession>
<dbReference type="AlphaFoldDB" id="A0A3M2L3J6"/>
<dbReference type="SUPFAM" id="SSF48613">
    <property type="entry name" value="Heme oxygenase-like"/>
    <property type="match status" value="1"/>
</dbReference>